<dbReference type="Proteomes" id="UP000054771">
    <property type="component" value="Unassembled WGS sequence"/>
</dbReference>
<keyword evidence="6" id="KW-1185">Reference proteome</keyword>
<name>A0A0U4ZF47_ASPCI</name>
<sequence length="190" mass="20184">MVLLGSLIAIASVAGLVQCQIDPQDIEKATREQWCVSQRGACPLLCLQIPGASENPTYNDCDADTLAYNCVCDNGQSPNASEYSQTIPYYICTEQNNQCVNACPQSDTNCQDKCRTANPCGAQNPRRANTTSTTSISATDTLSPTTSSPAPFTGLPDDEDAAVRPLTDLTQVYGLTIVLGGFFAGFAILL</sequence>
<feature type="compositionally biased region" description="Low complexity" evidence="1">
    <location>
        <begin position="130"/>
        <end position="143"/>
    </location>
</feature>
<keyword evidence="2" id="KW-0472">Membrane</keyword>
<evidence type="ECO:0000259" key="4">
    <source>
        <dbReference type="Pfam" id="PF24808"/>
    </source>
</evidence>
<dbReference type="Pfam" id="PF24808">
    <property type="entry name" value="DUF7707"/>
    <property type="match status" value="1"/>
</dbReference>
<dbReference type="OMA" id="KNPCGAQ"/>
<dbReference type="InterPro" id="IPR056124">
    <property type="entry name" value="DUF7707"/>
</dbReference>
<feature type="domain" description="DUF7707" evidence="4">
    <location>
        <begin position="19"/>
        <end position="125"/>
    </location>
</feature>
<accession>A0A0U4ZF47</accession>
<evidence type="ECO:0000313" key="6">
    <source>
        <dbReference type="Proteomes" id="UP000054771"/>
    </source>
</evidence>
<evidence type="ECO:0000313" key="5">
    <source>
        <dbReference type="EMBL" id="CEL08341.1"/>
    </source>
</evidence>
<keyword evidence="2" id="KW-1133">Transmembrane helix</keyword>
<dbReference type="EMBL" id="CDMC01000011">
    <property type="protein sequence ID" value="CEL08341.1"/>
    <property type="molecule type" value="Genomic_DNA"/>
</dbReference>
<dbReference type="OrthoDB" id="2439692at2759"/>
<keyword evidence="2" id="KW-0812">Transmembrane</keyword>
<keyword evidence="3" id="KW-0732">Signal</keyword>
<organism evidence="5 6">
    <name type="scientific">Aspergillus calidoustus</name>
    <dbReference type="NCBI Taxonomy" id="454130"/>
    <lineage>
        <taxon>Eukaryota</taxon>
        <taxon>Fungi</taxon>
        <taxon>Dikarya</taxon>
        <taxon>Ascomycota</taxon>
        <taxon>Pezizomycotina</taxon>
        <taxon>Eurotiomycetes</taxon>
        <taxon>Eurotiomycetidae</taxon>
        <taxon>Eurotiales</taxon>
        <taxon>Aspergillaceae</taxon>
        <taxon>Aspergillus</taxon>
        <taxon>Aspergillus subgen. Nidulantes</taxon>
    </lineage>
</organism>
<gene>
    <name evidence="5" type="ORF">ASPCAL11492</name>
</gene>
<reference evidence="6" key="1">
    <citation type="journal article" date="2016" name="Genome Announc.">
        <title>Draft genome sequences of fungus Aspergillus calidoustus.</title>
        <authorList>
            <person name="Horn F."/>
            <person name="Linde J."/>
            <person name="Mattern D.J."/>
            <person name="Walther G."/>
            <person name="Guthke R."/>
            <person name="Scherlach K."/>
            <person name="Martin K."/>
            <person name="Brakhage A.A."/>
            <person name="Petzke L."/>
            <person name="Valiante V."/>
        </authorList>
    </citation>
    <scope>NUCLEOTIDE SEQUENCE [LARGE SCALE GENOMIC DNA]</scope>
    <source>
        <strain evidence="6">SF006504</strain>
    </source>
</reference>
<dbReference type="AlphaFoldDB" id="A0A0U4ZF47"/>
<feature type="signal peptide" evidence="3">
    <location>
        <begin position="1"/>
        <end position="19"/>
    </location>
</feature>
<dbReference type="STRING" id="454130.A0A0U4ZF47"/>
<feature type="transmembrane region" description="Helical" evidence="2">
    <location>
        <begin position="172"/>
        <end position="189"/>
    </location>
</feature>
<evidence type="ECO:0000256" key="2">
    <source>
        <dbReference type="SAM" id="Phobius"/>
    </source>
</evidence>
<evidence type="ECO:0000256" key="3">
    <source>
        <dbReference type="SAM" id="SignalP"/>
    </source>
</evidence>
<evidence type="ECO:0000256" key="1">
    <source>
        <dbReference type="SAM" id="MobiDB-lite"/>
    </source>
</evidence>
<proteinExistence type="predicted"/>
<feature type="region of interest" description="Disordered" evidence="1">
    <location>
        <begin position="120"/>
        <end position="159"/>
    </location>
</feature>
<feature type="chain" id="PRO_5006854754" description="DUF7707 domain-containing protein" evidence="3">
    <location>
        <begin position="20"/>
        <end position="190"/>
    </location>
</feature>
<dbReference type="PANTHER" id="PTHR38118:SF2">
    <property type="entry name" value="CDP-ALCOHOL PHOSPHATIDYLTRANSFERASE PROTEIN"/>
    <property type="match status" value="1"/>
</dbReference>
<protein>
    <recommendedName>
        <fullName evidence="4">DUF7707 domain-containing protein</fullName>
    </recommendedName>
</protein>
<dbReference type="PANTHER" id="PTHR38118">
    <property type="entry name" value="ANCHORED CELL WALL PROTEIN 11-RELATED"/>
    <property type="match status" value="1"/>
</dbReference>